<dbReference type="AlphaFoldDB" id="A0A146JYT7"/>
<feature type="non-terminal residue" evidence="1">
    <location>
        <position position="336"/>
    </location>
</feature>
<proteinExistence type="predicted"/>
<protein>
    <submittedName>
        <fullName evidence="1">Uncharacterized protein</fullName>
    </submittedName>
</protein>
<reference evidence="1" key="1">
    <citation type="submission" date="2015-07" db="EMBL/GenBank/DDBJ databases">
        <title>Adaptation to a free-living lifestyle via gene acquisitions in the diplomonad Trepomonas sp. PC1.</title>
        <authorList>
            <person name="Xu F."/>
            <person name="Jerlstrom-Hultqvist J."/>
            <person name="Kolisko M."/>
            <person name="Simpson A.G.B."/>
            <person name="Roger A.J."/>
            <person name="Svard S.G."/>
            <person name="Andersson J.O."/>
        </authorList>
    </citation>
    <scope>NUCLEOTIDE SEQUENCE</scope>
    <source>
        <strain evidence="1">PC1</strain>
    </source>
</reference>
<sequence>YQKSFLLRIVPNLQSIESIADYCYARFVQNYESEPNLMIVDGISVQFYNTKTQTMRNLFALDPFMLQNLQDLLIINGDRISSAFIKSALIQRDLLFAVENSIAASRFEKAVNQKIGEAVCTFDFPSKILIFKHQFCQQLLNQFIKLCTQALFIQNELVLVAASTKSIPLTKYIRKMMDINSVHQMVPRYSVDAFNHFYLQEQIVINSVKCTFNENFSFNGSKSDKIYLLSGQQSFLVLNPADFRIDNRFIPSKLMLHEQQIQEISYDKVSLSQTISKDLFLYFKQTQAVQQQVQQVCNNLNCKIQVFQPLMNQIITQTKISSFLNIQKLVLFNFCV</sequence>
<feature type="non-terminal residue" evidence="1">
    <location>
        <position position="1"/>
    </location>
</feature>
<dbReference type="EMBL" id="GDID01007711">
    <property type="protein sequence ID" value="JAP88895.1"/>
    <property type="molecule type" value="Transcribed_RNA"/>
</dbReference>
<evidence type="ECO:0000313" key="1">
    <source>
        <dbReference type="EMBL" id="JAP88895.1"/>
    </source>
</evidence>
<gene>
    <name evidence="1" type="ORF">TPC1_31610</name>
</gene>
<accession>A0A146JYT7</accession>
<name>A0A146JYT7_9EUKA</name>
<organism evidence="1">
    <name type="scientific">Trepomonas sp. PC1</name>
    <dbReference type="NCBI Taxonomy" id="1076344"/>
    <lineage>
        <taxon>Eukaryota</taxon>
        <taxon>Metamonada</taxon>
        <taxon>Diplomonadida</taxon>
        <taxon>Hexamitidae</taxon>
        <taxon>Hexamitinae</taxon>
        <taxon>Trepomonas</taxon>
    </lineage>
</organism>